<dbReference type="InterPro" id="IPR046347">
    <property type="entry name" value="bZIP_sf"/>
</dbReference>
<dbReference type="AlphaFoldDB" id="A0A7N0VDG3"/>
<dbReference type="PROSITE" id="PS50217">
    <property type="entry name" value="BZIP"/>
    <property type="match status" value="1"/>
</dbReference>
<dbReference type="SMART" id="SM00338">
    <property type="entry name" value="BRLZ"/>
    <property type="match status" value="1"/>
</dbReference>
<proteinExistence type="predicted"/>
<feature type="region of interest" description="Disordered" evidence="4">
    <location>
        <begin position="316"/>
        <end position="343"/>
    </location>
</feature>
<feature type="domain" description="BZIP" evidence="5">
    <location>
        <begin position="271"/>
        <end position="316"/>
    </location>
</feature>
<dbReference type="InterPro" id="IPR004827">
    <property type="entry name" value="bZIP"/>
</dbReference>
<evidence type="ECO:0000313" key="7">
    <source>
        <dbReference type="Proteomes" id="UP000594263"/>
    </source>
</evidence>
<comment type="subcellular location">
    <subcellularLocation>
        <location evidence="1">Nucleus</location>
    </subcellularLocation>
</comment>
<evidence type="ECO:0000256" key="3">
    <source>
        <dbReference type="ARBA" id="ARBA00023242"/>
    </source>
</evidence>
<protein>
    <recommendedName>
        <fullName evidence="5">BZIP domain-containing protein</fullName>
    </recommendedName>
</protein>
<dbReference type="CDD" id="cd14707">
    <property type="entry name" value="bZIP_plant_BZIP46"/>
    <property type="match status" value="1"/>
</dbReference>
<dbReference type="GO" id="GO:0003677">
    <property type="term" value="F:DNA binding"/>
    <property type="evidence" value="ECO:0007669"/>
    <property type="project" value="UniProtKB-KW"/>
</dbReference>
<evidence type="ECO:0000256" key="2">
    <source>
        <dbReference type="ARBA" id="ARBA00023125"/>
    </source>
</evidence>
<dbReference type="Gramene" id="Kaladp0666s0012.1.v1.1">
    <property type="protein sequence ID" value="Kaladp0666s0012.1.v1.1"/>
    <property type="gene ID" value="Kaladp0666s0012.v1.1"/>
</dbReference>
<dbReference type="PROSITE" id="PS00036">
    <property type="entry name" value="BZIP_BASIC"/>
    <property type="match status" value="1"/>
</dbReference>
<evidence type="ECO:0000256" key="1">
    <source>
        <dbReference type="ARBA" id="ARBA00004123"/>
    </source>
</evidence>
<dbReference type="PANTHER" id="PTHR22952">
    <property type="entry name" value="CAMP-RESPONSE ELEMENT BINDING PROTEIN-RELATED"/>
    <property type="match status" value="1"/>
</dbReference>
<dbReference type="GO" id="GO:0005634">
    <property type="term" value="C:nucleus"/>
    <property type="evidence" value="ECO:0007669"/>
    <property type="project" value="UniProtKB-SubCell"/>
</dbReference>
<name>A0A7N0VDG3_KALFE</name>
<sequence length="343" mass="38045">MLAYCKALDTDFVNGGFRCFSGVGWWMGAKTMGSQGDGGVQPHTLTREGSLYSLTLDEVESHLGSLDKPLGSMNLDELLKTVWSAEAGQGTGLSVGMQPGQLSSSSSVHWLPNLSRDLSSKTVDEVWRSIQHRRRKPDQERQRTLGEMTLEDFLAKAGIVNGPDGESCDDLFGDEQRGELNLQPCWAQYQLSLVEQTQACQQQRQQLAQSFSGFMAGHSHELLQQPMIDVAAYPETQLAVAAVSPARGTLSDTQTLGRKRVAPGEVVEKTVERRQKRMIKNRESAARSRARKQAYTNELENKISYLEEEIERLKKQQAAEKEVQCAPPPDPKPQLRRTSSGPL</sequence>
<dbReference type="Gene3D" id="1.20.5.170">
    <property type="match status" value="1"/>
</dbReference>
<dbReference type="FunFam" id="1.20.5.170:FF:000036">
    <property type="entry name" value="ABSCISIC ACID-INSENSITIVE 5-like protein 2"/>
    <property type="match status" value="1"/>
</dbReference>
<dbReference type="PANTHER" id="PTHR22952:SF385">
    <property type="entry name" value="ABSCISIC ACID-INSENSITIVE 5-LIKE PROTEIN 2"/>
    <property type="match status" value="1"/>
</dbReference>
<reference evidence="6" key="1">
    <citation type="submission" date="2021-01" db="UniProtKB">
        <authorList>
            <consortium name="EnsemblPlants"/>
        </authorList>
    </citation>
    <scope>IDENTIFICATION</scope>
</reference>
<keyword evidence="2" id="KW-0238">DNA-binding</keyword>
<organism evidence="6 7">
    <name type="scientific">Kalanchoe fedtschenkoi</name>
    <name type="common">Lavender scallops</name>
    <name type="synonym">South American air plant</name>
    <dbReference type="NCBI Taxonomy" id="63787"/>
    <lineage>
        <taxon>Eukaryota</taxon>
        <taxon>Viridiplantae</taxon>
        <taxon>Streptophyta</taxon>
        <taxon>Embryophyta</taxon>
        <taxon>Tracheophyta</taxon>
        <taxon>Spermatophyta</taxon>
        <taxon>Magnoliopsida</taxon>
        <taxon>eudicotyledons</taxon>
        <taxon>Gunneridae</taxon>
        <taxon>Pentapetalae</taxon>
        <taxon>Saxifragales</taxon>
        <taxon>Crassulaceae</taxon>
        <taxon>Kalanchoe</taxon>
    </lineage>
</organism>
<dbReference type="Pfam" id="PF00170">
    <property type="entry name" value="bZIP_1"/>
    <property type="match status" value="1"/>
</dbReference>
<evidence type="ECO:0000259" key="5">
    <source>
        <dbReference type="PROSITE" id="PS50217"/>
    </source>
</evidence>
<dbReference type="Proteomes" id="UP000594263">
    <property type="component" value="Unplaced"/>
</dbReference>
<accession>A0A7N0VDG3</accession>
<evidence type="ECO:0000256" key="4">
    <source>
        <dbReference type="SAM" id="MobiDB-lite"/>
    </source>
</evidence>
<dbReference type="OMA" id="EPQHPSI"/>
<dbReference type="SUPFAM" id="SSF57959">
    <property type="entry name" value="Leucine zipper domain"/>
    <property type="match status" value="1"/>
</dbReference>
<dbReference type="GO" id="GO:0003700">
    <property type="term" value="F:DNA-binding transcription factor activity"/>
    <property type="evidence" value="ECO:0007669"/>
    <property type="project" value="InterPro"/>
</dbReference>
<evidence type="ECO:0000313" key="6">
    <source>
        <dbReference type="EnsemblPlants" id="Kaladp0666s0012.1.v1.1"/>
    </source>
</evidence>
<dbReference type="GO" id="GO:0045893">
    <property type="term" value="P:positive regulation of DNA-templated transcription"/>
    <property type="evidence" value="ECO:0007669"/>
    <property type="project" value="InterPro"/>
</dbReference>
<keyword evidence="7" id="KW-1185">Reference proteome</keyword>
<dbReference type="EnsemblPlants" id="Kaladp0666s0012.1.v1.1">
    <property type="protein sequence ID" value="Kaladp0666s0012.1.v1.1"/>
    <property type="gene ID" value="Kaladp0666s0012.v1.1"/>
</dbReference>
<keyword evidence="3" id="KW-0539">Nucleus</keyword>
<dbReference type="InterPro" id="IPR043452">
    <property type="entry name" value="BZIP46-like"/>
</dbReference>